<dbReference type="Pfam" id="PF02363">
    <property type="entry name" value="C_tripleX"/>
    <property type="match status" value="9"/>
</dbReference>
<dbReference type="SUPFAM" id="SSF57184">
    <property type="entry name" value="Growth factor receptor domain"/>
    <property type="match status" value="2"/>
</dbReference>
<dbReference type="InterPro" id="IPR009030">
    <property type="entry name" value="Growth_fac_rcpt_cys_sf"/>
</dbReference>
<name>A0A7R8UR47_HERIL</name>
<proteinExistence type="predicted"/>
<dbReference type="PANTHER" id="PTHR24047">
    <property type="entry name" value="FI01909P-RELATED"/>
    <property type="match status" value="1"/>
</dbReference>
<reference evidence="3 4" key="1">
    <citation type="submission" date="2020-11" db="EMBL/GenBank/DDBJ databases">
        <authorList>
            <person name="Wallbank WR R."/>
            <person name="Pardo Diaz C."/>
            <person name="Kozak K."/>
            <person name="Martin S."/>
            <person name="Jiggins C."/>
            <person name="Moest M."/>
            <person name="Warren A I."/>
            <person name="Generalovic N T."/>
            <person name="Byers J.R.P. K."/>
            <person name="Montejo-Kovacevich G."/>
            <person name="Yen C E."/>
        </authorList>
    </citation>
    <scope>NUCLEOTIDE SEQUENCE [LARGE SCALE GENOMIC DNA]</scope>
</reference>
<feature type="domain" description="EGF-like" evidence="2">
    <location>
        <begin position="205"/>
        <end position="236"/>
    </location>
</feature>
<feature type="region of interest" description="Disordered" evidence="1">
    <location>
        <begin position="580"/>
        <end position="610"/>
    </location>
</feature>
<dbReference type="OrthoDB" id="10060424at2759"/>
<feature type="domain" description="EGF-like" evidence="2">
    <location>
        <begin position="238"/>
        <end position="270"/>
    </location>
</feature>
<dbReference type="EMBL" id="LR899011">
    <property type="protein sequence ID" value="CAD7085514.1"/>
    <property type="molecule type" value="Genomic_DNA"/>
</dbReference>
<feature type="domain" description="EGF-like" evidence="2">
    <location>
        <begin position="373"/>
        <end position="403"/>
    </location>
</feature>
<feature type="domain" description="EGF-like" evidence="2">
    <location>
        <begin position="643"/>
        <end position="676"/>
    </location>
</feature>
<dbReference type="PANTHER" id="PTHR24047:SF32">
    <property type="entry name" value="FI01909P-RELATED"/>
    <property type="match status" value="1"/>
</dbReference>
<dbReference type="Proteomes" id="UP000594454">
    <property type="component" value="Chromosome 3"/>
</dbReference>
<sequence length="710" mass="78656">MEKEGNDKILKINYLRDDIATLSPLLAFTHKPEAATAIHFFKMFHCEHLSRKVLLAFHVILCFRYAVAKPGIDTIRRQYGISGLLSHNETIVGEIHKIDTYPNAVTVGAEPEKKEPELRMEDDYDYSEYDEAMSRSLFPVNPEPAPVQNPLPFGKCQVEVLTSTLVKPNARVPPGNGSNGYLSIIQTCCPGYEPYVHDKNQCVAVCKNPCINGICVRPNVCECFPDHVRSLSGDCIPTCPIFCLNGHCHWNGTCTCNAGYVFDPSQKFCVPYCSRRCGELFNCTSPEICTCLKGYTYNHINRRCEPICRQPCGNGDCIRPDMCSCFAGFRLVNNTCQANCSRGCERGRCVANEVCACEPGWALDQTGVRCEPHCPQGCSNGKCLEPGKCICNAGYKNENNKCVPRCSRGCLNGRCTAPDTCTCRPGYTLNFYRNKCKKITHRNSDPIFHPVVEVRPAPPPPIFNPPIIVPPPSYPQQSASNPFLVGGVAKPAIVQPQVERQPIQKQTTKKPLFSVPLVVNPSAPEIAAADKGPSIYDRQPAFNPFFQSNQDTSSVMKKPNYLEKQPAFNPNFTETALQTTHKTITSPRRTTPRPTKPKATALRRNYETTSKPRKSLFSFNFWSSSKNSTEKSKQGKTTAPKPTCNKACLNGKCTGRNYCTCNSGYVKAVGSEHKCIPYCPQGCSHGTCSAPGFCTCKFGYKKQHGKCIKK</sequence>
<evidence type="ECO:0000256" key="1">
    <source>
        <dbReference type="SAM" id="MobiDB-lite"/>
    </source>
</evidence>
<feature type="domain" description="EGF-like" evidence="2">
    <location>
        <begin position="307"/>
        <end position="337"/>
    </location>
</feature>
<evidence type="ECO:0000259" key="2">
    <source>
        <dbReference type="SMART" id="SM00181"/>
    </source>
</evidence>
<dbReference type="AlphaFoldDB" id="A0A7R8UR47"/>
<dbReference type="Gene3D" id="2.10.25.10">
    <property type="entry name" value="Laminin"/>
    <property type="match status" value="7"/>
</dbReference>
<feature type="domain" description="EGF-like" evidence="2">
    <location>
        <begin position="678"/>
        <end position="708"/>
    </location>
</feature>
<protein>
    <recommendedName>
        <fullName evidence="2">EGF-like domain-containing protein</fullName>
    </recommendedName>
</protein>
<evidence type="ECO:0000313" key="4">
    <source>
        <dbReference type="Proteomes" id="UP000594454"/>
    </source>
</evidence>
<feature type="domain" description="EGF-like" evidence="2">
    <location>
        <begin position="339"/>
        <end position="371"/>
    </location>
</feature>
<accession>A0A7R8UR47</accession>
<keyword evidence="4" id="KW-1185">Reference proteome</keyword>
<feature type="domain" description="EGF-like" evidence="2">
    <location>
        <begin position="272"/>
        <end position="305"/>
    </location>
</feature>
<feature type="domain" description="EGF-like" evidence="2">
    <location>
        <begin position="405"/>
        <end position="437"/>
    </location>
</feature>
<dbReference type="InterPro" id="IPR000742">
    <property type="entry name" value="EGF"/>
</dbReference>
<dbReference type="InterPro" id="IPR003341">
    <property type="entry name" value="Cys_rich_tripleX"/>
</dbReference>
<gene>
    <name evidence="3" type="ORF">HERILL_LOCUS8353</name>
</gene>
<feature type="compositionally biased region" description="Low complexity" evidence="1">
    <location>
        <begin position="582"/>
        <end position="600"/>
    </location>
</feature>
<dbReference type="SMART" id="SM00181">
    <property type="entry name" value="EGF"/>
    <property type="match status" value="9"/>
</dbReference>
<evidence type="ECO:0000313" key="3">
    <source>
        <dbReference type="EMBL" id="CAD7085514.1"/>
    </source>
</evidence>
<organism evidence="3 4">
    <name type="scientific">Hermetia illucens</name>
    <name type="common">Black soldier fly</name>
    <dbReference type="NCBI Taxonomy" id="343691"/>
    <lineage>
        <taxon>Eukaryota</taxon>
        <taxon>Metazoa</taxon>
        <taxon>Ecdysozoa</taxon>
        <taxon>Arthropoda</taxon>
        <taxon>Hexapoda</taxon>
        <taxon>Insecta</taxon>
        <taxon>Pterygota</taxon>
        <taxon>Neoptera</taxon>
        <taxon>Endopterygota</taxon>
        <taxon>Diptera</taxon>
        <taxon>Brachycera</taxon>
        <taxon>Stratiomyomorpha</taxon>
        <taxon>Stratiomyidae</taxon>
        <taxon>Hermetiinae</taxon>
        <taxon>Hermetia</taxon>
    </lineage>
</organism>
<dbReference type="InParanoid" id="A0A7R8UR47"/>
<dbReference type="InterPro" id="IPR053255">
    <property type="entry name" value="EGF-like_domain"/>
</dbReference>